<feature type="transmembrane region" description="Helical" evidence="1">
    <location>
        <begin position="36"/>
        <end position="56"/>
    </location>
</feature>
<reference evidence="2 3" key="1">
    <citation type="journal article" date="2015" name="Genome Biol.">
        <title>Comparative genomics of Steinernema reveals deeply conserved gene regulatory networks.</title>
        <authorList>
            <person name="Dillman A.R."/>
            <person name="Macchietto M."/>
            <person name="Porter C.F."/>
            <person name="Rogers A."/>
            <person name="Williams B."/>
            <person name="Antoshechkin I."/>
            <person name="Lee M.M."/>
            <person name="Goodwin Z."/>
            <person name="Lu X."/>
            <person name="Lewis E.E."/>
            <person name="Goodrich-Blair H."/>
            <person name="Stock S.P."/>
            <person name="Adams B.J."/>
            <person name="Sternberg P.W."/>
            <person name="Mortazavi A."/>
        </authorList>
    </citation>
    <scope>NUCLEOTIDE SEQUENCE [LARGE SCALE GENOMIC DNA]</scope>
    <source>
        <strain evidence="2 3">ALL</strain>
    </source>
</reference>
<reference evidence="2 3" key="2">
    <citation type="journal article" date="2019" name="G3 (Bethesda)">
        <title>Hybrid Assembly of the Genome of the Entomopathogenic Nematode Steinernema carpocapsae Identifies the X-Chromosome.</title>
        <authorList>
            <person name="Serra L."/>
            <person name="Macchietto M."/>
            <person name="Macias-Munoz A."/>
            <person name="McGill C.J."/>
            <person name="Rodriguez I.M."/>
            <person name="Rodriguez B."/>
            <person name="Murad R."/>
            <person name="Mortazavi A."/>
        </authorList>
    </citation>
    <scope>NUCLEOTIDE SEQUENCE [LARGE SCALE GENOMIC DNA]</scope>
    <source>
        <strain evidence="2 3">ALL</strain>
    </source>
</reference>
<dbReference type="Proteomes" id="UP000298663">
    <property type="component" value="Unassembled WGS sequence"/>
</dbReference>
<dbReference type="AlphaFoldDB" id="A0A4U5MJH2"/>
<gene>
    <name evidence="2" type="ORF">L596_021407</name>
</gene>
<evidence type="ECO:0000256" key="1">
    <source>
        <dbReference type="SAM" id="Phobius"/>
    </source>
</evidence>
<dbReference type="EMBL" id="AZBU02000007">
    <property type="protein sequence ID" value="TKR69223.1"/>
    <property type="molecule type" value="Genomic_DNA"/>
</dbReference>
<keyword evidence="1" id="KW-0472">Membrane</keyword>
<accession>A0A4U5MJH2</accession>
<evidence type="ECO:0000313" key="2">
    <source>
        <dbReference type="EMBL" id="TKR69223.1"/>
    </source>
</evidence>
<organism evidence="2 3">
    <name type="scientific">Steinernema carpocapsae</name>
    <name type="common">Entomopathogenic nematode</name>
    <dbReference type="NCBI Taxonomy" id="34508"/>
    <lineage>
        <taxon>Eukaryota</taxon>
        <taxon>Metazoa</taxon>
        <taxon>Ecdysozoa</taxon>
        <taxon>Nematoda</taxon>
        <taxon>Chromadorea</taxon>
        <taxon>Rhabditida</taxon>
        <taxon>Tylenchina</taxon>
        <taxon>Panagrolaimomorpha</taxon>
        <taxon>Strongyloidoidea</taxon>
        <taxon>Steinernematidae</taxon>
        <taxon>Steinernema</taxon>
    </lineage>
</organism>
<sequence>MARNGFRTAQYGKDKTKRRILPVVERSRRDNPDRDAVAYGEIGFGFAFLSVGEIVVLRRKLNFTPKCAPISTNFWSFTFWSVDFIRTRCFVVNFLSFQGRRAGQARVKRAGTAV</sequence>
<keyword evidence="1" id="KW-0812">Transmembrane</keyword>
<keyword evidence="1" id="KW-1133">Transmembrane helix</keyword>
<proteinExistence type="predicted"/>
<protein>
    <submittedName>
        <fullName evidence="2">Uncharacterized protein</fullName>
    </submittedName>
</protein>
<evidence type="ECO:0000313" key="3">
    <source>
        <dbReference type="Proteomes" id="UP000298663"/>
    </source>
</evidence>
<keyword evidence="3" id="KW-1185">Reference proteome</keyword>
<comment type="caution">
    <text evidence="2">The sequence shown here is derived from an EMBL/GenBank/DDBJ whole genome shotgun (WGS) entry which is preliminary data.</text>
</comment>
<name>A0A4U5MJH2_STECR</name>